<dbReference type="GeneID" id="584437"/>
<evidence type="ECO:0000256" key="1">
    <source>
        <dbReference type="ARBA" id="ARBA00007806"/>
    </source>
</evidence>
<keyword evidence="2" id="KW-0732">Signal</keyword>
<dbReference type="SUPFAM" id="SSF51445">
    <property type="entry name" value="(Trans)glycosidases"/>
    <property type="match status" value="1"/>
</dbReference>
<dbReference type="RefSeq" id="XP_030840018.1">
    <property type="nucleotide sequence ID" value="XM_030984158.1"/>
</dbReference>
<keyword evidence="4" id="KW-0325">Glycoprotein</keyword>
<dbReference type="PANTHER" id="PTHR22762">
    <property type="entry name" value="ALPHA-GLUCOSIDASE"/>
    <property type="match status" value="1"/>
</dbReference>
<reference evidence="9" key="2">
    <citation type="submission" date="2021-01" db="UniProtKB">
        <authorList>
            <consortium name="EnsemblMetazoa"/>
        </authorList>
    </citation>
    <scope>IDENTIFICATION</scope>
</reference>
<dbReference type="InterPro" id="IPR000322">
    <property type="entry name" value="Glyco_hydro_31_TIM"/>
</dbReference>
<dbReference type="GO" id="GO:0005975">
    <property type="term" value="P:carbohydrate metabolic process"/>
    <property type="evidence" value="ECO:0007669"/>
    <property type="project" value="InterPro"/>
</dbReference>
<dbReference type="Gene3D" id="3.20.20.80">
    <property type="entry name" value="Glycosidases"/>
    <property type="match status" value="1"/>
</dbReference>
<dbReference type="OMA" id="IHLIVSP"/>
<dbReference type="SUPFAM" id="SSF51011">
    <property type="entry name" value="Glycosyl hydrolase domain"/>
    <property type="match status" value="1"/>
</dbReference>
<dbReference type="PANTHER" id="PTHR22762:SF131">
    <property type="entry name" value="GLYCOSIDE HYDROLASE FAMILY 31 N-TERMINAL DOMAIN-CONTAINING PROTEIN"/>
    <property type="match status" value="1"/>
</dbReference>
<evidence type="ECO:0000313" key="9">
    <source>
        <dbReference type="EnsemblMetazoa" id="XP_030840018"/>
    </source>
</evidence>
<dbReference type="InterPro" id="IPR013780">
    <property type="entry name" value="Glyco_hydro_b"/>
</dbReference>
<evidence type="ECO:0000259" key="8">
    <source>
        <dbReference type="Pfam" id="PF21365"/>
    </source>
</evidence>
<keyword evidence="3 6" id="KW-0378">Hydrolase</keyword>
<reference evidence="10" key="1">
    <citation type="submission" date="2015-02" db="EMBL/GenBank/DDBJ databases">
        <title>Genome sequencing for Strongylocentrotus purpuratus.</title>
        <authorList>
            <person name="Murali S."/>
            <person name="Liu Y."/>
            <person name="Vee V."/>
            <person name="English A."/>
            <person name="Wang M."/>
            <person name="Skinner E."/>
            <person name="Han Y."/>
            <person name="Muzny D.M."/>
            <person name="Worley K.C."/>
            <person name="Gibbs R.A."/>
        </authorList>
    </citation>
    <scope>NUCLEOTIDE SEQUENCE</scope>
</reference>
<evidence type="ECO:0000256" key="3">
    <source>
        <dbReference type="ARBA" id="ARBA00022801"/>
    </source>
</evidence>
<keyword evidence="10" id="KW-1185">Reference proteome</keyword>
<dbReference type="EnsemblMetazoa" id="XM_030984158">
    <property type="protein sequence ID" value="XP_030840018"/>
    <property type="gene ID" value="LOC584437"/>
</dbReference>
<evidence type="ECO:0000256" key="2">
    <source>
        <dbReference type="ARBA" id="ARBA00022729"/>
    </source>
</evidence>
<dbReference type="InParanoid" id="A0A7M7NSE9"/>
<dbReference type="Gene3D" id="2.60.40.1180">
    <property type="entry name" value="Golgi alpha-mannosidase II"/>
    <property type="match status" value="2"/>
</dbReference>
<sequence>MFGISEVNVSFTMLANIRKKRPFIISRSTFPSSGRYGGHWLGDNNSEWPEMHSSITGILNFNMFGIPMVGADICGFNGNTTEELCTRWMQLGAFYPFSRNHNSLYMNDQDPAVFSSASQESSRNALLIRYSLLPYLYTLFHKAHVNGSMVARPLFFNFPRDPSLYEVDTQFMLGGAVLVSPVLTQGATSVSASFPPGRWYSITPEPPLTFNKTTSMVLDAPLGKINLHLRGGYIVPTMIPETTTTETAQNPVLLVVSLDESGTAKGHMYWDDGDDIDSYENGKYSWWSFTAQNNSVVSSIEHDGFSGSSKMVFYGGTVNGVTTKPSSVTLNGQDCTHTYLEDAQLLDIACPKLPFNKSLVLHWI</sequence>
<evidence type="ECO:0000256" key="5">
    <source>
        <dbReference type="ARBA" id="ARBA00023295"/>
    </source>
</evidence>
<dbReference type="InterPro" id="IPR030459">
    <property type="entry name" value="Glyco_hydro_31_CS"/>
</dbReference>
<dbReference type="Proteomes" id="UP000007110">
    <property type="component" value="Unassembled WGS sequence"/>
</dbReference>
<evidence type="ECO:0000256" key="6">
    <source>
        <dbReference type="RuleBase" id="RU361185"/>
    </source>
</evidence>
<dbReference type="Pfam" id="PF21365">
    <property type="entry name" value="Glyco_hydro_31_3rd"/>
    <property type="match status" value="1"/>
</dbReference>
<dbReference type="Pfam" id="PF01055">
    <property type="entry name" value="Glyco_hydro_31_2nd"/>
    <property type="match status" value="1"/>
</dbReference>
<evidence type="ECO:0008006" key="11">
    <source>
        <dbReference type="Google" id="ProtNLM"/>
    </source>
</evidence>
<name>A0A7M7NSE9_STRPU</name>
<comment type="similarity">
    <text evidence="1 6">Belongs to the glycosyl hydrolase 31 family.</text>
</comment>
<keyword evidence="5 6" id="KW-0326">Glycosidase</keyword>
<evidence type="ECO:0000259" key="7">
    <source>
        <dbReference type="Pfam" id="PF01055"/>
    </source>
</evidence>
<feature type="domain" description="Glycoside hydrolase family 31 TIM barrel" evidence="7">
    <location>
        <begin position="2"/>
        <end position="139"/>
    </location>
</feature>
<evidence type="ECO:0000256" key="4">
    <source>
        <dbReference type="ARBA" id="ARBA00023180"/>
    </source>
</evidence>
<proteinExistence type="inferred from homology"/>
<feature type="domain" description="Glycosyl hydrolase family 31 C-terminal" evidence="8">
    <location>
        <begin position="147"/>
        <end position="235"/>
    </location>
</feature>
<dbReference type="KEGG" id="spu:584437"/>
<dbReference type="FunFam" id="2.60.40.1180:FF:000044">
    <property type="entry name" value="Alpha-glucosidase 1"/>
    <property type="match status" value="1"/>
</dbReference>
<protein>
    <recommendedName>
        <fullName evidence="11">Lysosomal alpha-glucosidase</fullName>
    </recommendedName>
</protein>
<evidence type="ECO:0000313" key="10">
    <source>
        <dbReference type="Proteomes" id="UP000007110"/>
    </source>
</evidence>
<dbReference type="InterPro" id="IPR017853">
    <property type="entry name" value="GH"/>
</dbReference>
<accession>A0A7M7NSE9</accession>
<dbReference type="GO" id="GO:0004553">
    <property type="term" value="F:hydrolase activity, hydrolyzing O-glycosyl compounds"/>
    <property type="evidence" value="ECO:0007669"/>
    <property type="project" value="InterPro"/>
</dbReference>
<dbReference type="InterPro" id="IPR048395">
    <property type="entry name" value="Glyco_hydro_31_C"/>
</dbReference>
<dbReference type="PROSITE" id="PS00707">
    <property type="entry name" value="GLYCOSYL_HYDROL_F31_2"/>
    <property type="match status" value="1"/>
</dbReference>
<organism evidence="9 10">
    <name type="scientific">Strongylocentrotus purpuratus</name>
    <name type="common">Purple sea urchin</name>
    <dbReference type="NCBI Taxonomy" id="7668"/>
    <lineage>
        <taxon>Eukaryota</taxon>
        <taxon>Metazoa</taxon>
        <taxon>Echinodermata</taxon>
        <taxon>Eleutherozoa</taxon>
        <taxon>Echinozoa</taxon>
        <taxon>Echinoidea</taxon>
        <taxon>Euechinoidea</taxon>
        <taxon>Echinacea</taxon>
        <taxon>Camarodonta</taxon>
        <taxon>Echinidea</taxon>
        <taxon>Strongylocentrotidae</taxon>
        <taxon>Strongylocentrotus</taxon>
    </lineage>
</organism>
<dbReference type="AlphaFoldDB" id="A0A7M7NSE9"/>
<dbReference type="OrthoDB" id="5839090at2759"/>